<dbReference type="PANTHER" id="PTHR40661">
    <property type="match status" value="1"/>
</dbReference>
<keyword evidence="2" id="KW-0238">DNA-binding</keyword>
<evidence type="ECO:0000313" key="6">
    <source>
        <dbReference type="Proteomes" id="UP000183487"/>
    </source>
</evidence>
<evidence type="ECO:0000259" key="4">
    <source>
        <dbReference type="PROSITE" id="PS50943"/>
    </source>
</evidence>
<dbReference type="InterPro" id="IPR015927">
    <property type="entry name" value="Peptidase_S24_S26A/B/C"/>
</dbReference>
<dbReference type="SUPFAM" id="SSF47413">
    <property type="entry name" value="lambda repressor-like DNA-binding domains"/>
    <property type="match status" value="1"/>
</dbReference>
<dbReference type="PANTHER" id="PTHR40661:SF3">
    <property type="entry name" value="FELS-1 PROPHAGE TRANSCRIPTIONAL REGULATOR"/>
    <property type="match status" value="1"/>
</dbReference>
<dbReference type="PROSITE" id="PS50943">
    <property type="entry name" value="HTH_CROC1"/>
    <property type="match status" value="1"/>
</dbReference>
<dbReference type="InterPro" id="IPR039418">
    <property type="entry name" value="LexA-like"/>
</dbReference>
<dbReference type="SUPFAM" id="SSF51306">
    <property type="entry name" value="LexA/Signal peptidase"/>
    <property type="match status" value="1"/>
</dbReference>
<reference evidence="6" key="1">
    <citation type="submission" date="2016-10" db="EMBL/GenBank/DDBJ databases">
        <authorList>
            <person name="Varghese N."/>
        </authorList>
    </citation>
    <scope>NUCLEOTIDE SEQUENCE [LARGE SCALE GENOMIC DNA]</scope>
    <source>
        <strain evidence="6">GAS106B</strain>
    </source>
</reference>
<dbReference type="EMBL" id="FNKP01000002">
    <property type="protein sequence ID" value="SDR18569.1"/>
    <property type="molecule type" value="Genomic_DNA"/>
</dbReference>
<sequence>METNSRHRLIGCQGIAEFVDVAYIEAMPKTPQHIGDRLRQEMDRLGLTPTVVAERFGVKNPSVYDWLKFGRIAKKHIPGLVEMSGKSAEWWITGDENAVLPPVPSMGAPGLADRIKSVLDEAGGNISAVATAAGTTEAVVAGWLAGNTATIGVDEAVALQEKYGVNSVWLMLGKGRRTTAVRYNDEWNPIPVTGWRGIPVVGMAQLGDGGFWADVEYPVGHGDGFVDVPSKDKDAYALRCKGDSMRPRIKDGEFVVVEPNHDIEPGDEVLVKSKDGRVMVKEFLYKRGGRYHLASVNETHGNIAFSDEEIEKMHYVGWIAKPSAWRPD</sequence>
<organism evidence="5 6">
    <name type="scientific">Paraburkholderia fungorum</name>
    <dbReference type="NCBI Taxonomy" id="134537"/>
    <lineage>
        <taxon>Bacteria</taxon>
        <taxon>Pseudomonadati</taxon>
        <taxon>Pseudomonadota</taxon>
        <taxon>Betaproteobacteria</taxon>
        <taxon>Burkholderiales</taxon>
        <taxon>Burkholderiaceae</taxon>
        <taxon>Paraburkholderia</taxon>
    </lineage>
</organism>
<dbReference type="GO" id="GO:0003677">
    <property type="term" value="F:DNA binding"/>
    <property type="evidence" value="ECO:0007669"/>
    <property type="project" value="UniProtKB-KW"/>
</dbReference>
<dbReference type="Pfam" id="PF00717">
    <property type="entry name" value="Peptidase_S24"/>
    <property type="match status" value="1"/>
</dbReference>
<evidence type="ECO:0000256" key="3">
    <source>
        <dbReference type="ARBA" id="ARBA00023163"/>
    </source>
</evidence>
<dbReference type="CDD" id="cd06529">
    <property type="entry name" value="S24_LexA-like"/>
    <property type="match status" value="1"/>
</dbReference>
<dbReference type="InterPro" id="IPR001387">
    <property type="entry name" value="Cro/C1-type_HTH"/>
</dbReference>
<proteinExistence type="predicted"/>
<dbReference type="Gene3D" id="2.10.109.10">
    <property type="entry name" value="Umud Fragment, subunit A"/>
    <property type="match status" value="1"/>
</dbReference>
<dbReference type="Proteomes" id="UP000183487">
    <property type="component" value="Unassembled WGS sequence"/>
</dbReference>
<keyword evidence="3" id="KW-0804">Transcription</keyword>
<keyword evidence="6" id="KW-1185">Reference proteome</keyword>
<evidence type="ECO:0000313" key="5">
    <source>
        <dbReference type="EMBL" id="SDR18569.1"/>
    </source>
</evidence>
<evidence type="ECO:0000256" key="2">
    <source>
        <dbReference type="ARBA" id="ARBA00023125"/>
    </source>
</evidence>
<dbReference type="AlphaFoldDB" id="A0A1H1GZK9"/>
<dbReference type="CDD" id="cd00093">
    <property type="entry name" value="HTH_XRE"/>
    <property type="match status" value="1"/>
</dbReference>
<dbReference type="SMART" id="SM00530">
    <property type="entry name" value="HTH_XRE"/>
    <property type="match status" value="2"/>
</dbReference>
<feature type="domain" description="HTH cro/C1-type" evidence="4">
    <location>
        <begin position="115"/>
        <end position="170"/>
    </location>
</feature>
<keyword evidence="1" id="KW-0805">Transcription regulation</keyword>
<protein>
    <submittedName>
        <fullName evidence="5">Peptidase S24-like</fullName>
    </submittedName>
</protein>
<accession>A0A1H1GZK9</accession>
<gene>
    <name evidence="5" type="ORF">SAMN05443245_3402</name>
</gene>
<name>A0A1H1GZK9_9BURK</name>
<dbReference type="Gene3D" id="1.10.260.40">
    <property type="entry name" value="lambda repressor-like DNA-binding domains"/>
    <property type="match status" value="1"/>
</dbReference>
<dbReference type="InterPro" id="IPR010982">
    <property type="entry name" value="Lambda_DNA-bd_dom_sf"/>
</dbReference>
<evidence type="ECO:0000256" key="1">
    <source>
        <dbReference type="ARBA" id="ARBA00023015"/>
    </source>
</evidence>
<dbReference type="RefSeq" id="WP_253189689.1">
    <property type="nucleotide sequence ID" value="NZ_FNKP01000002.1"/>
</dbReference>
<dbReference type="InterPro" id="IPR036286">
    <property type="entry name" value="LexA/Signal_pep-like_sf"/>
</dbReference>